<dbReference type="InterPro" id="IPR053746">
    <property type="entry name" value="Viral_HT_Connector_Assembly"/>
</dbReference>
<protein>
    <recommendedName>
        <fullName evidence="3">Phage gp6-like head-tail connector protein</fullName>
    </recommendedName>
</protein>
<organism evidence="1 2">
    <name type="scientific">Desulfosporosinus metallidurans</name>
    <dbReference type="NCBI Taxonomy" id="1888891"/>
    <lineage>
        <taxon>Bacteria</taxon>
        <taxon>Bacillati</taxon>
        <taxon>Bacillota</taxon>
        <taxon>Clostridia</taxon>
        <taxon>Eubacteriales</taxon>
        <taxon>Desulfitobacteriaceae</taxon>
        <taxon>Desulfosporosinus</taxon>
    </lineage>
</organism>
<accession>A0A1Q8QJU8</accession>
<reference evidence="1 2" key="1">
    <citation type="submission" date="2016-09" db="EMBL/GenBank/DDBJ databases">
        <title>Complete genome of Desulfosporosinus sp. OL.</title>
        <authorList>
            <person name="Mardanov A."/>
            <person name="Beletsky A."/>
            <person name="Panova A."/>
            <person name="Karnachuk O."/>
            <person name="Ravin N."/>
        </authorList>
    </citation>
    <scope>NUCLEOTIDE SEQUENCE [LARGE SCALE GENOMIC DNA]</scope>
    <source>
        <strain evidence="1 2">OL</strain>
    </source>
</reference>
<dbReference type="InterPro" id="IPR021146">
    <property type="entry name" value="Phage_gp6-like_head-tail"/>
</dbReference>
<dbReference type="Proteomes" id="UP000186102">
    <property type="component" value="Unassembled WGS sequence"/>
</dbReference>
<evidence type="ECO:0000313" key="2">
    <source>
        <dbReference type="Proteomes" id="UP000186102"/>
    </source>
</evidence>
<proteinExistence type="predicted"/>
<dbReference type="Pfam" id="PF05135">
    <property type="entry name" value="Phage_connect_1"/>
    <property type="match status" value="1"/>
</dbReference>
<evidence type="ECO:0008006" key="3">
    <source>
        <dbReference type="Google" id="ProtNLM"/>
    </source>
</evidence>
<dbReference type="Gene3D" id="1.10.246.150">
    <property type="match status" value="1"/>
</dbReference>
<gene>
    <name evidence="1" type="ORF">DSOL_4500</name>
</gene>
<sequence length="101" mass="11205">MLLDDIKIVLGIELDTSRDYLLNIYIRTATTLISKYLKANDKVDIQALYPDAIIAYVVMAMAKRGNEGLKQFSQGSRSGSYGDDLPDGVKALLPLPRIAMR</sequence>
<dbReference type="STRING" id="1888891.DSOL_4500"/>
<dbReference type="EMBL" id="MLBF01000056">
    <property type="protein sequence ID" value="OLN27528.1"/>
    <property type="molecule type" value="Genomic_DNA"/>
</dbReference>
<comment type="caution">
    <text evidence="1">The sequence shown here is derived from an EMBL/GenBank/DDBJ whole genome shotgun (WGS) entry which is preliminary data.</text>
</comment>
<dbReference type="AlphaFoldDB" id="A0A1Q8QJU8"/>
<evidence type="ECO:0000313" key="1">
    <source>
        <dbReference type="EMBL" id="OLN27528.1"/>
    </source>
</evidence>
<keyword evidence="2" id="KW-1185">Reference proteome</keyword>
<name>A0A1Q8QJU8_9FIRM</name>